<dbReference type="SUPFAM" id="SSF56300">
    <property type="entry name" value="Metallo-dependent phosphatases"/>
    <property type="match status" value="1"/>
</dbReference>
<evidence type="ECO:0000256" key="2">
    <source>
        <dbReference type="ARBA" id="ARBA00022801"/>
    </source>
</evidence>
<accession>E8LYV6</accession>
<protein>
    <submittedName>
        <fullName evidence="4">Acid phosphatase</fullName>
    </submittedName>
</protein>
<keyword evidence="2" id="KW-0378">Hydrolase</keyword>
<evidence type="ECO:0000313" key="4">
    <source>
        <dbReference type="EMBL" id="EGA64119.1"/>
    </source>
</evidence>
<evidence type="ECO:0000256" key="1">
    <source>
        <dbReference type="ARBA" id="ARBA00022729"/>
    </source>
</evidence>
<keyword evidence="5" id="KW-1185">Reference proteome</keyword>
<name>E8LYV6_9VIBR</name>
<reference evidence="4 5" key="1">
    <citation type="journal article" date="2012" name="Int. J. Syst. Evol. Microbiol.">
        <title>Vibrio caribbeanicus sp. nov., isolated from the marine sponge Scleritoderma cyanea.</title>
        <authorList>
            <person name="Hoffmann M."/>
            <person name="Monday S.R."/>
            <person name="Allard M.W."/>
            <person name="Strain E.A."/>
            <person name="Whittaker P."/>
            <person name="Naum M."/>
            <person name="McCarthy P.J."/>
            <person name="Lopez J.V."/>
            <person name="Fischer M."/>
            <person name="Brown E.W."/>
        </authorList>
    </citation>
    <scope>NUCLEOTIDE SEQUENCE [LARGE SCALE GENOMIC DNA]</scope>
    <source>
        <strain evidence="4 5">LMG 20546</strain>
    </source>
</reference>
<dbReference type="GO" id="GO:0016787">
    <property type="term" value="F:hydrolase activity"/>
    <property type="evidence" value="ECO:0007669"/>
    <property type="project" value="UniProtKB-KW"/>
</dbReference>
<dbReference type="STRING" id="945543.VIBR0546_19484"/>
<dbReference type="PANTHER" id="PTHR10161">
    <property type="entry name" value="TARTRATE-RESISTANT ACID PHOSPHATASE TYPE 5"/>
    <property type="match status" value="1"/>
</dbReference>
<dbReference type="Pfam" id="PF00149">
    <property type="entry name" value="Metallophos"/>
    <property type="match status" value="1"/>
</dbReference>
<dbReference type="InterPro" id="IPR051558">
    <property type="entry name" value="Metallophosphoesterase_PAP"/>
</dbReference>
<dbReference type="InterPro" id="IPR029052">
    <property type="entry name" value="Metallo-depent_PP-like"/>
</dbReference>
<evidence type="ECO:0000313" key="5">
    <source>
        <dbReference type="Proteomes" id="UP000004371"/>
    </source>
</evidence>
<dbReference type="eggNOG" id="COG1409">
    <property type="taxonomic scope" value="Bacteria"/>
</dbReference>
<organism evidence="4 5">
    <name type="scientific">Vibrio brasiliensis LMG 20546</name>
    <dbReference type="NCBI Taxonomy" id="945543"/>
    <lineage>
        <taxon>Bacteria</taxon>
        <taxon>Pseudomonadati</taxon>
        <taxon>Pseudomonadota</taxon>
        <taxon>Gammaproteobacteria</taxon>
        <taxon>Vibrionales</taxon>
        <taxon>Vibrionaceae</taxon>
        <taxon>Vibrio</taxon>
        <taxon>Vibrio oreintalis group</taxon>
    </lineage>
</organism>
<dbReference type="AlphaFoldDB" id="E8LYV6"/>
<comment type="caution">
    <text evidence="4">The sequence shown here is derived from an EMBL/GenBank/DDBJ whole genome shotgun (WGS) entry which is preliminary data.</text>
</comment>
<dbReference type="Proteomes" id="UP000004371">
    <property type="component" value="Unassembled WGS sequence"/>
</dbReference>
<sequence length="312" mass="34984">MEQQGKRAADRYVEIGEPPFKKTNAFSLLSGSQIPNDTVNLVVMGDSGVANDEQKQVSDMIANYHQQYPVDVIIHTGDIIYPDGLSSPDDTLGYSHFEDYYLRPELMKADSQPVPIYAVLGNHDHYGDADAMIEFSKQHSQVLQLPSRYYKVNTKHAGINGVETEIFFLDSYPMTKNRTRYEQIAWLDQQLNASTAERKIIVTHHPLRVYGYYHDNAYLKDTIEVLAEQYGVCVCLAGHDHQLQIQTGSNGITYLVSGAGGAALRSSGVGSDSIFSAAQHGAIAIQISSSHIRYIPLIEFNSEYPDYEYYRQ</sequence>
<dbReference type="PANTHER" id="PTHR10161:SF14">
    <property type="entry name" value="TARTRATE-RESISTANT ACID PHOSPHATASE TYPE 5"/>
    <property type="match status" value="1"/>
</dbReference>
<feature type="domain" description="Calcineurin-like phosphoesterase" evidence="3">
    <location>
        <begin position="41"/>
        <end position="242"/>
    </location>
</feature>
<gene>
    <name evidence="4" type="ORF">VIBR0546_19484</name>
</gene>
<evidence type="ECO:0000259" key="3">
    <source>
        <dbReference type="Pfam" id="PF00149"/>
    </source>
</evidence>
<proteinExistence type="predicted"/>
<dbReference type="Gene3D" id="3.60.21.10">
    <property type="match status" value="1"/>
</dbReference>
<dbReference type="InterPro" id="IPR004843">
    <property type="entry name" value="Calcineurin-like_PHP"/>
</dbReference>
<keyword evidence="1" id="KW-0732">Signal</keyword>
<dbReference type="EMBL" id="AEVS01000095">
    <property type="protein sequence ID" value="EGA64119.1"/>
    <property type="molecule type" value="Genomic_DNA"/>
</dbReference>